<feature type="domain" description="HTH luxR-type" evidence="1">
    <location>
        <begin position="141"/>
        <end position="198"/>
    </location>
</feature>
<sequence length="202" mass="22272">MGREVLALACPDWREASLAIDARNGEIAYANWRALALLDARAPISVFGNRLIFTDPRHNQQYFTGLEKLRTSLSEEEVFIITGHKEADWFAVTIHNPQGLYREVLHRSLEAAGTSPDIIFVEIGRTKQAASAAQIAAFSEALKLTPAEAELVFLLAQGQTLADIAERCKAALSTVRQRLKAVLAKSGCRRQADLVRQIVSLC</sequence>
<evidence type="ECO:0000313" key="2">
    <source>
        <dbReference type="EMBL" id="SFK05191.1"/>
    </source>
</evidence>
<keyword evidence="2" id="KW-0238">DNA-binding</keyword>
<dbReference type="InterPro" id="IPR000792">
    <property type="entry name" value="Tscrpt_reg_LuxR_C"/>
</dbReference>
<dbReference type="SUPFAM" id="SSF46894">
    <property type="entry name" value="C-terminal effector domain of the bipartite response regulators"/>
    <property type="match status" value="1"/>
</dbReference>
<dbReference type="InterPro" id="IPR016032">
    <property type="entry name" value="Sig_transdc_resp-reg_C-effctor"/>
</dbReference>
<dbReference type="GO" id="GO:0006355">
    <property type="term" value="P:regulation of DNA-templated transcription"/>
    <property type="evidence" value="ECO:0007669"/>
    <property type="project" value="InterPro"/>
</dbReference>
<proteinExistence type="predicted"/>
<dbReference type="GO" id="GO:0003677">
    <property type="term" value="F:DNA binding"/>
    <property type="evidence" value="ECO:0007669"/>
    <property type="project" value="UniProtKB-KW"/>
</dbReference>
<accession>A0A1I3WFH7</accession>
<evidence type="ECO:0000313" key="3">
    <source>
        <dbReference type="Proteomes" id="UP000323300"/>
    </source>
</evidence>
<keyword evidence="3" id="KW-1185">Reference proteome</keyword>
<dbReference type="InterPro" id="IPR036388">
    <property type="entry name" value="WH-like_DNA-bd_sf"/>
</dbReference>
<evidence type="ECO:0000259" key="1">
    <source>
        <dbReference type="SMART" id="SM00421"/>
    </source>
</evidence>
<dbReference type="AlphaFoldDB" id="A0A1I3WFH7"/>
<organism evidence="2 3">
    <name type="scientific">Neomesorhizobium albiziae</name>
    <dbReference type="NCBI Taxonomy" id="335020"/>
    <lineage>
        <taxon>Bacteria</taxon>
        <taxon>Pseudomonadati</taxon>
        <taxon>Pseudomonadota</taxon>
        <taxon>Alphaproteobacteria</taxon>
        <taxon>Hyphomicrobiales</taxon>
        <taxon>Phyllobacteriaceae</taxon>
        <taxon>Neomesorhizobium</taxon>
    </lineage>
</organism>
<name>A0A1I3WFH7_9HYPH</name>
<reference evidence="2 3" key="1">
    <citation type="submission" date="2016-10" db="EMBL/GenBank/DDBJ databases">
        <authorList>
            <person name="Varghese N."/>
            <person name="Submissions S."/>
        </authorList>
    </citation>
    <scope>NUCLEOTIDE SEQUENCE [LARGE SCALE GENOMIC DNA]</scope>
    <source>
        <strain evidence="2 3">DSM 21822</strain>
    </source>
</reference>
<dbReference type="Proteomes" id="UP000323300">
    <property type="component" value="Unassembled WGS sequence"/>
</dbReference>
<dbReference type="EMBL" id="FOSL01000002">
    <property type="protein sequence ID" value="SFK05191.1"/>
    <property type="molecule type" value="Genomic_DNA"/>
</dbReference>
<dbReference type="Gene3D" id="1.10.10.10">
    <property type="entry name" value="Winged helix-like DNA-binding domain superfamily/Winged helix DNA-binding domain"/>
    <property type="match status" value="1"/>
</dbReference>
<dbReference type="RefSeq" id="WP_188130321.1">
    <property type="nucleotide sequence ID" value="NZ_BSPE01000028.1"/>
</dbReference>
<protein>
    <submittedName>
        <fullName evidence="2">DNA-binding transcriptional regulator, CsgD family</fullName>
    </submittedName>
</protein>
<gene>
    <name evidence="2" type="ORF">SAMN04488498_102123</name>
</gene>
<dbReference type="SMART" id="SM00421">
    <property type="entry name" value="HTH_LUXR"/>
    <property type="match status" value="1"/>
</dbReference>